<sequence>MFLGLQGEGTRIMCSPCSTASPLCSGASGFLLESIQCRISYCVSSFFHLWSIVCCCWFTCLEGSHAANLTLCCTRASRRLNSTVLLPWRSVLGQVKMLCPRSSSMLVYIVLLRSSNWL</sequence>
<evidence type="ECO:0000313" key="1">
    <source>
        <dbReference type="EnsemblPlants" id="TuG1812G0100003653.01.T03"/>
    </source>
</evidence>
<dbReference type="Gramene" id="TuG1812G0100003653.01.T03">
    <property type="protein sequence ID" value="TuG1812G0100003653.01.T03"/>
    <property type="gene ID" value="TuG1812G0100003653.01"/>
</dbReference>
<organism evidence="1 2">
    <name type="scientific">Triticum urartu</name>
    <name type="common">Red wild einkorn</name>
    <name type="synonym">Crithodium urartu</name>
    <dbReference type="NCBI Taxonomy" id="4572"/>
    <lineage>
        <taxon>Eukaryota</taxon>
        <taxon>Viridiplantae</taxon>
        <taxon>Streptophyta</taxon>
        <taxon>Embryophyta</taxon>
        <taxon>Tracheophyta</taxon>
        <taxon>Spermatophyta</taxon>
        <taxon>Magnoliopsida</taxon>
        <taxon>Liliopsida</taxon>
        <taxon>Poales</taxon>
        <taxon>Poaceae</taxon>
        <taxon>BOP clade</taxon>
        <taxon>Pooideae</taxon>
        <taxon>Triticodae</taxon>
        <taxon>Triticeae</taxon>
        <taxon>Triticinae</taxon>
        <taxon>Triticum</taxon>
    </lineage>
</organism>
<dbReference type="AlphaFoldDB" id="A0A8R7K5Z2"/>
<dbReference type="EnsemblPlants" id="TuG1812G0100003653.01.T03">
    <property type="protein sequence ID" value="TuG1812G0100003653.01.T03"/>
    <property type="gene ID" value="TuG1812G0100003653.01"/>
</dbReference>
<dbReference type="Proteomes" id="UP000015106">
    <property type="component" value="Chromosome 1"/>
</dbReference>
<dbReference type="Gramene" id="TuG1812G0100003618.01.T03">
    <property type="protein sequence ID" value="TuG1812G0100003618.01.T03"/>
    <property type="gene ID" value="TuG1812G0100003618.01"/>
</dbReference>
<dbReference type="EnsemblPlants" id="TuG1812G0100003618.01.T03">
    <property type="protein sequence ID" value="TuG1812G0100003618.01.T03"/>
    <property type="gene ID" value="TuG1812G0100003618.01"/>
</dbReference>
<accession>A0A8R7K5Z2</accession>
<name>A0A8R7K5Z2_TRIUA</name>
<reference evidence="1" key="3">
    <citation type="submission" date="2022-06" db="UniProtKB">
        <authorList>
            <consortium name="EnsemblPlants"/>
        </authorList>
    </citation>
    <scope>IDENTIFICATION</scope>
</reference>
<keyword evidence="2" id="KW-1185">Reference proteome</keyword>
<proteinExistence type="predicted"/>
<reference evidence="2" key="1">
    <citation type="journal article" date="2013" name="Nature">
        <title>Draft genome of the wheat A-genome progenitor Triticum urartu.</title>
        <authorList>
            <person name="Ling H.Q."/>
            <person name="Zhao S."/>
            <person name="Liu D."/>
            <person name="Wang J."/>
            <person name="Sun H."/>
            <person name="Zhang C."/>
            <person name="Fan H."/>
            <person name="Li D."/>
            <person name="Dong L."/>
            <person name="Tao Y."/>
            <person name="Gao C."/>
            <person name="Wu H."/>
            <person name="Li Y."/>
            <person name="Cui Y."/>
            <person name="Guo X."/>
            <person name="Zheng S."/>
            <person name="Wang B."/>
            <person name="Yu K."/>
            <person name="Liang Q."/>
            <person name="Yang W."/>
            <person name="Lou X."/>
            <person name="Chen J."/>
            <person name="Feng M."/>
            <person name="Jian J."/>
            <person name="Zhang X."/>
            <person name="Luo G."/>
            <person name="Jiang Y."/>
            <person name="Liu J."/>
            <person name="Wang Z."/>
            <person name="Sha Y."/>
            <person name="Zhang B."/>
            <person name="Wu H."/>
            <person name="Tang D."/>
            <person name="Shen Q."/>
            <person name="Xue P."/>
            <person name="Zou S."/>
            <person name="Wang X."/>
            <person name="Liu X."/>
            <person name="Wang F."/>
            <person name="Yang Y."/>
            <person name="An X."/>
            <person name="Dong Z."/>
            <person name="Zhang K."/>
            <person name="Zhang X."/>
            <person name="Luo M.C."/>
            <person name="Dvorak J."/>
            <person name="Tong Y."/>
            <person name="Wang J."/>
            <person name="Yang H."/>
            <person name="Li Z."/>
            <person name="Wang D."/>
            <person name="Zhang A."/>
            <person name="Wang J."/>
        </authorList>
    </citation>
    <scope>NUCLEOTIDE SEQUENCE</scope>
    <source>
        <strain evidence="2">cv. G1812</strain>
    </source>
</reference>
<protein>
    <submittedName>
        <fullName evidence="1">Uncharacterized protein</fullName>
    </submittedName>
</protein>
<evidence type="ECO:0000313" key="2">
    <source>
        <dbReference type="Proteomes" id="UP000015106"/>
    </source>
</evidence>
<reference evidence="1" key="2">
    <citation type="submission" date="2018-03" db="EMBL/GenBank/DDBJ databases">
        <title>The Triticum urartu genome reveals the dynamic nature of wheat genome evolution.</title>
        <authorList>
            <person name="Ling H."/>
            <person name="Ma B."/>
            <person name="Shi X."/>
            <person name="Liu H."/>
            <person name="Dong L."/>
            <person name="Sun H."/>
            <person name="Cao Y."/>
            <person name="Gao Q."/>
            <person name="Zheng S."/>
            <person name="Li Y."/>
            <person name="Yu Y."/>
            <person name="Du H."/>
            <person name="Qi M."/>
            <person name="Li Y."/>
            <person name="Yu H."/>
            <person name="Cui Y."/>
            <person name="Wang N."/>
            <person name="Chen C."/>
            <person name="Wu H."/>
            <person name="Zhao Y."/>
            <person name="Zhang J."/>
            <person name="Li Y."/>
            <person name="Zhou W."/>
            <person name="Zhang B."/>
            <person name="Hu W."/>
            <person name="Eijk M."/>
            <person name="Tang J."/>
            <person name="Witsenboer H."/>
            <person name="Zhao S."/>
            <person name="Li Z."/>
            <person name="Zhang A."/>
            <person name="Wang D."/>
            <person name="Liang C."/>
        </authorList>
    </citation>
    <scope>NUCLEOTIDE SEQUENCE [LARGE SCALE GENOMIC DNA]</scope>
    <source>
        <strain evidence="1">cv. G1812</strain>
    </source>
</reference>